<organism evidence="2 3">
    <name type="scientific">Streptomyces melanogenes</name>
    <dbReference type="NCBI Taxonomy" id="67326"/>
    <lineage>
        <taxon>Bacteria</taxon>
        <taxon>Bacillati</taxon>
        <taxon>Actinomycetota</taxon>
        <taxon>Actinomycetes</taxon>
        <taxon>Kitasatosporales</taxon>
        <taxon>Streptomycetaceae</taxon>
        <taxon>Streptomyces</taxon>
    </lineage>
</organism>
<sequence>MSALVRYQTALLLRSQRWLAPVLLYVAFVAVGVQPGNPVLDSLGYAAAGLLPVGAWLARVCVTQEPAAARACAAAAAGPGRVHLAALATALGTTALLGAAGALYVVAVGDPASADHRVAVPLGPATAAGLLASAVCALLGAAVGALGSRPLLHARGWSLCLTALAALLALVATPSPARYAVNGLVSGSRTGDVHLAVVPLIAAAALTAAAWAAVCALTSRRG</sequence>
<feature type="transmembrane region" description="Helical" evidence="1">
    <location>
        <begin position="82"/>
        <end position="107"/>
    </location>
</feature>
<protein>
    <submittedName>
        <fullName evidence="2">ABC transporter</fullName>
    </submittedName>
</protein>
<keyword evidence="1" id="KW-0472">Membrane</keyword>
<feature type="transmembrane region" description="Helical" evidence="1">
    <location>
        <begin position="42"/>
        <end position="62"/>
    </location>
</feature>
<feature type="transmembrane region" description="Helical" evidence="1">
    <location>
        <begin position="18"/>
        <end position="36"/>
    </location>
</feature>
<keyword evidence="1" id="KW-0812">Transmembrane</keyword>
<evidence type="ECO:0000313" key="2">
    <source>
        <dbReference type="EMBL" id="WUT85923.1"/>
    </source>
</evidence>
<feature type="transmembrane region" description="Helical" evidence="1">
    <location>
        <begin position="127"/>
        <end position="147"/>
    </location>
</feature>
<keyword evidence="1" id="KW-1133">Transmembrane helix</keyword>
<dbReference type="RefSeq" id="WP_329402210.1">
    <property type="nucleotide sequence ID" value="NZ_CP109019.1"/>
</dbReference>
<feature type="transmembrane region" description="Helical" evidence="1">
    <location>
        <begin position="193"/>
        <end position="217"/>
    </location>
</feature>
<dbReference type="EMBL" id="CP109019">
    <property type="protein sequence ID" value="WUT85923.1"/>
    <property type="molecule type" value="Genomic_DNA"/>
</dbReference>
<keyword evidence="3" id="KW-1185">Reference proteome</keyword>
<evidence type="ECO:0000256" key="1">
    <source>
        <dbReference type="SAM" id="Phobius"/>
    </source>
</evidence>
<evidence type="ECO:0000313" key="3">
    <source>
        <dbReference type="Proteomes" id="UP001432060"/>
    </source>
</evidence>
<proteinExistence type="predicted"/>
<name>A0ABZ1XQU8_9ACTN</name>
<dbReference type="Proteomes" id="UP001432060">
    <property type="component" value="Chromosome"/>
</dbReference>
<gene>
    <name evidence="2" type="ORF">OG515_28885</name>
</gene>
<accession>A0ABZ1XQU8</accession>
<feature type="transmembrane region" description="Helical" evidence="1">
    <location>
        <begin position="154"/>
        <end position="173"/>
    </location>
</feature>
<reference evidence="2" key="1">
    <citation type="submission" date="2022-10" db="EMBL/GenBank/DDBJ databases">
        <title>The complete genomes of actinobacterial strains from the NBC collection.</title>
        <authorList>
            <person name="Joergensen T.S."/>
            <person name="Alvarez Arevalo M."/>
            <person name="Sterndorff E.B."/>
            <person name="Faurdal D."/>
            <person name="Vuksanovic O."/>
            <person name="Mourched A.-S."/>
            <person name="Charusanti P."/>
            <person name="Shaw S."/>
            <person name="Blin K."/>
            <person name="Weber T."/>
        </authorList>
    </citation>
    <scope>NUCLEOTIDE SEQUENCE</scope>
    <source>
        <strain evidence="2">NBC_00668</strain>
    </source>
</reference>